<dbReference type="GO" id="GO:0016624">
    <property type="term" value="F:oxidoreductase activity, acting on the aldehyde or oxo group of donors, disulfide as acceptor"/>
    <property type="evidence" value="ECO:0007669"/>
    <property type="project" value="InterPro"/>
</dbReference>
<feature type="domain" description="Transketolase-like pyrimidine-binding" evidence="5">
    <location>
        <begin position="583"/>
        <end position="822"/>
    </location>
</feature>
<dbReference type="InterPro" id="IPR031717">
    <property type="entry name" value="ODO-1/KGD_C"/>
</dbReference>
<proteinExistence type="inferred from homology"/>
<dbReference type="InterPro" id="IPR042179">
    <property type="entry name" value="KGD_C_sf"/>
</dbReference>
<evidence type="ECO:0000256" key="3">
    <source>
        <dbReference type="ARBA" id="ARBA00023002"/>
    </source>
</evidence>
<dbReference type="Gene3D" id="3.40.50.11610">
    <property type="entry name" value="Multifunctional 2-oxoglutarate metabolism enzyme, C-terminal domain"/>
    <property type="match status" value="2"/>
</dbReference>
<keyword evidence="3" id="KW-0560">Oxidoreductase</keyword>
<comment type="similarity">
    <text evidence="2">Belongs to the alpha-ketoglutarate dehydrogenase family.</text>
</comment>
<dbReference type="Gene3D" id="1.10.287.1150">
    <property type="entry name" value="TPP helical domain"/>
    <property type="match status" value="1"/>
</dbReference>
<dbReference type="EMBL" id="CAJMWY010000074">
    <property type="protein sequence ID" value="CAE6414567.1"/>
    <property type="molecule type" value="Genomic_DNA"/>
</dbReference>
<dbReference type="GO" id="GO:0006091">
    <property type="term" value="P:generation of precursor metabolites and energy"/>
    <property type="evidence" value="ECO:0007669"/>
    <property type="project" value="UniProtKB-ARBA"/>
</dbReference>
<evidence type="ECO:0000313" key="6">
    <source>
        <dbReference type="EMBL" id="CAE6414567.1"/>
    </source>
</evidence>
<dbReference type="PANTHER" id="PTHR23152">
    <property type="entry name" value="2-OXOGLUTARATE DEHYDROGENASE"/>
    <property type="match status" value="1"/>
</dbReference>
<dbReference type="Pfam" id="PF16870">
    <property type="entry name" value="OxoGdeHyase_C"/>
    <property type="match status" value="1"/>
</dbReference>
<gene>
    <name evidence="6" type="ORF">RDB_LOCUS5624</name>
</gene>
<dbReference type="Gene3D" id="3.40.50.12470">
    <property type="match status" value="1"/>
</dbReference>
<dbReference type="Gene3D" id="3.40.50.970">
    <property type="match status" value="1"/>
</dbReference>
<dbReference type="InterPro" id="IPR029061">
    <property type="entry name" value="THDP-binding"/>
</dbReference>
<dbReference type="GO" id="GO:0030976">
    <property type="term" value="F:thiamine pyrophosphate binding"/>
    <property type="evidence" value="ECO:0007669"/>
    <property type="project" value="InterPro"/>
</dbReference>
<dbReference type="PANTHER" id="PTHR23152:SF4">
    <property type="entry name" value="2-OXOADIPATE DEHYDROGENASE COMPLEX COMPONENT E1"/>
    <property type="match status" value="1"/>
</dbReference>
<reference evidence="6" key="1">
    <citation type="submission" date="2021-01" db="EMBL/GenBank/DDBJ databases">
        <authorList>
            <person name="Kaushik A."/>
        </authorList>
    </citation>
    <scope>NUCLEOTIDE SEQUENCE</scope>
    <source>
        <strain evidence="6">AG4-RS23</strain>
    </source>
</reference>
<dbReference type="PIRSF" id="PIRSF000157">
    <property type="entry name" value="Oxoglu_dh_E1"/>
    <property type="match status" value="1"/>
</dbReference>
<dbReference type="Pfam" id="PF02779">
    <property type="entry name" value="Transket_pyr"/>
    <property type="match status" value="2"/>
</dbReference>
<dbReference type="SUPFAM" id="SSF52518">
    <property type="entry name" value="Thiamin diphosphate-binding fold (THDP-binding)"/>
    <property type="match status" value="3"/>
</dbReference>
<dbReference type="AlphaFoldDB" id="A0A8H2X626"/>
<accession>A0A8H2X626</accession>
<comment type="caution">
    <text evidence="6">The sequence shown here is derived from an EMBL/GenBank/DDBJ whole genome shotgun (WGS) entry which is preliminary data.</text>
</comment>
<name>A0A8H2X626_9AGAM</name>
<keyword evidence="4" id="KW-0786">Thiamine pyrophosphate</keyword>
<evidence type="ECO:0000259" key="5">
    <source>
        <dbReference type="SMART" id="SM00861"/>
    </source>
</evidence>
<dbReference type="InterPro" id="IPR005475">
    <property type="entry name" value="Transketolase-like_Pyr-bd"/>
</dbReference>
<evidence type="ECO:0000256" key="2">
    <source>
        <dbReference type="ARBA" id="ARBA00006936"/>
    </source>
</evidence>
<comment type="cofactor">
    <cofactor evidence="1">
        <name>thiamine diphosphate</name>
        <dbReference type="ChEBI" id="CHEBI:58937"/>
    </cofactor>
</comment>
<evidence type="ECO:0000313" key="7">
    <source>
        <dbReference type="Proteomes" id="UP000663861"/>
    </source>
</evidence>
<dbReference type="SMART" id="SM00861">
    <property type="entry name" value="Transket_pyr"/>
    <property type="match status" value="1"/>
</dbReference>
<dbReference type="CDD" id="cd02016">
    <property type="entry name" value="TPP_E1_OGDC_like"/>
    <property type="match status" value="1"/>
</dbReference>
<dbReference type="Proteomes" id="UP000663861">
    <property type="component" value="Unassembled WGS sequence"/>
</dbReference>
<organism evidence="6 7">
    <name type="scientific">Rhizoctonia solani</name>
    <dbReference type="NCBI Taxonomy" id="456999"/>
    <lineage>
        <taxon>Eukaryota</taxon>
        <taxon>Fungi</taxon>
        <taxon>Dikarya</taxon>
        <taxon>Basidiomycota</taxon>
        <taxon>Agaricomycotina</taxon>
        <taxon>Agaricomycetes</taxon>
        <taxon>Cantharellales</taxon>
        <taxon>Ceratobasidiaceae</taxon>
        <taxon>Rhizoctonia</taxon>
    </lineage>
</organism>
<protein>
    <recommendedName>
        <fullName evidence="5">Transketolase-like pyrimidine-binding domain-containing protein</fullName>
    </recommendedName>
</protein>
<evidence type="ECO:0000256" key="1">
    <source>
        <dbReference type="ARBA" id="ARBA00001964"/>
    </source>
</evidence>
<evidence type="ECO:0000256" key="4">
    <source>
        <dbReference type="ARBA" id="ARBA00023052"/>
    </source>
</evidence>
<dbReference type="Pfam" id="PF00676">
    <property type="entry name" value="E1_dh"/>
    <property type="match status" value="1"/>
</dbReference>
<sequence length="974" mass="108744">MLTASRRARFGLTSFKAATLRARYHDESFGYRKPRPYNLPDYTQAQLENRAKNAALLRYVEAVRQHGHRAASIDPLDLLERDPVGALDPTRYGLKDGNVKFDVNGIIWHDFSGLGSPSSEPVMWSLSEIVDHLRSVYVGRIAYEYMHSPSKAERLWFSHLLESRQSSGRYEPNEEQKRRIWGLLARSETWDQFLQLKFPNLKRYGLEGAESMLSAMDSLFHSASQSGVSNVVLCMPHRGRLSLLTDLLEFSPAAMFHKIRGGSEVPSNLGATGDVISHLVACPTLDYPDGTTPVHVTMLQNPSHLEAVNPVAMGKARAKQYSLIKESGNDCMLGDKVMCVQLHGDAAFTGQGVIMEGLGLSNLPHYTSGGSVHLVVNNNIGYTTPAANARSTLYCSDIGKMINAPVLHVNGDHPEDVYRALKIAFEYRNFFRKDVIVDLITYRRWGHNELDEPAFTQPQMYHKIRTRQSVPQIYEQKLISEGLLSEEKAAAGRAAYKQHLEKELSKADGYQPQADMLGEQWSGIVWPGDSTKVNHSPKTGVDLKTLVQVGKTSVAAPVGFATHPRLQRHIKHRITSLESGQGIDWGTAEALAWGSLMLEGFDVRISGQDVGRGTFSHRHAMLVDQQTERVTVPLNTLQTEKKLELANSSLSEMAILGFEYGLSWDSPNRLVIWEAQASYKDDSSSVADSVRFYSFTDLVWVIIDTFISSSEGWSLARALRELASNHPWYHMSFLAKWLKQSGLVMLLPHGLDGAGPEHSSSRIERFLQLTNDAYEFDPQLNINMHIVNPTTPAQYFHLLRRQMLRNYRKPLIVAAPKGLLRSPAAACALADMDVGTEFQSVLADPTVAPGSTVSRVLMASGKIYYDLVRERKDRGLENVPIVRIEEIAPFPFSVLGDVLQGYINESTEVLWVQEEPRNQGAWTHVEGRINEVLKGLNTSSRVRYVGRRESPVPAVGVGSWHKAESAKLFNNAFA</sequence>
<dbReference type="InterPro" id="IPR001017">
    <property type="entry name" value="DH_E1"/>
</dbReference>
<dbReference type="InterPro" id="IPR011603">
    <property type="entry name" value="2oxoglutarate_DH_E1"/>
</dbReference>